<evidence type="ECO:0000256" key="1">
    <source>
        <dbReference type="SAM" id="MobiDB-lite"/>
    </source>
</evidence>
<keyword evidence="2" id="KW-0732">Signal</keyword>
<name>A0A066ZWL8_HYDMR</name>
<protein>
    <recommendedName>
        <fullName evidence="5">Conjugal transfer protein TraV</fullName>
    </recommendedName>
</protein>
<proteinExistence type="predicted"/>
<dbReference type="STRING" id="28885.EI16_12585"/>
<evidence type="ECO:0000313" key="4">
    <source>
        <dbReference type="Proteomes" id="UP000027341"/>
    </source>
</evidence>
<dbReference type="AlphaFoldDB" id="A0A066ZWL8"/>
<accession>A0A066ZWL8</accession>
<keyword evidence="4" id="KW-1185">Reference proteome</keyword>
<sequence>MKKALLGILSVSALSVLSGCASISGYENAKNTFSCKAPEGVSCTSVSGTYANAEADNLPSQQVGKDRKKVQSSSNNDDSVYDEDDILALSNPKPKKKIVVHKGQLSNKVTGIAPETGKPVYNDPKVMRIWFAPWEDRDKVLHDQSFVYVVIQKGRWNLEHLSKDMVTDSRISIHTEPTR</sequence>
<dbReference type="NCBIfam" id="TIGR02747">
    <property type="entry name" value="TraV"/>
    <property type="match status" value="1"/>
</dbReference>
<dbReference type="PROSITE" id="PS51257">
    <property type="entry name" value="PROKAR_LIPOPROTEIN"/>
    <property type="match status" value="1"/>
</dbReference>
<dbReference type="EMBL" id="JMIU01000002">
    <property type="protein sequence ID" value="KDN94726.1"/>
    <property type="molecule type" value="Genomic_DNA"/>
</dbReference>
<comment type="caution">
    <text evidence="3">The sequence shown here is derived from an EMBL/GenBank/DDBJ whole genome shotgun (WGS) entry which is preliminary data.</text>
</comment>
<dbReference type="InterPro" id="IPR014118">
    <property type="entry name" value="T4SS_TraV"/>
</dbReference>
<feature type="signal peptide" evidence="2">
    <location>
        <begin position="1"/>
        <end position="29"/>
    </location>
</feature>
<evidence type="ECO:0008006" key="5">
    <source>
        <dbReference type="Google" id="ProtNLM"/>
    </source>
</evidence>
<dbReference type="Proteomes" id="UP000027341">
    <property type="component" value="Unassembled WGS sequence"/>
</dbReference>
<organism evidence="3 4">
    <name type="scientific">Hydrogenovibrio marinus</name>
    <dbReference type="NCBI Taxonomy" id="28885"/>
    <lineage>
        <taxon>Bacteria</taxon>
        <taxon>Pseudomonadati</taxon>
        <taxon>Pseudomonadota</taxon>
        <taxon>Gammaproteobacteria</taxon>
        <taxon>Thiotrichales</taxon>
        <taxon>Piscirickettsiaceae</taxon>
        <taxon>Hydrogenovibrio</taxon>
    </lineage>
</organism>
<evidence type="ECO:0000256" key="2">
    <source>
        <dbReference type="SAM" id="SignalP"/>
    </source>
</evidence>
<dbReference type="RefSeq" id="WP_051623304.1">
    <property type="nucleotide sequence ID" value="NZ_JMIU01000002.1"/>
</dbReference>
<dbReference type="Pfam" id="PF09676">
    <property type="entry name" value="TraV"/>
    <property type="match status" value="1"/>
</dbReference>
<gene>
    <name evidence="3" type="ORF">EI16_12585</name>
</gene>
<reference evidence="3 4" key="1">
    <citation type="submission" date="2014-04" db="EMBL/GenBank/DDBJ databases">
        <title>Draft genome sequence of Hydrogenovibrio marinus MH-110, a model organism for aerobic H2 metabolism.</title>
        <authorList>
            <person name="Cha H.J."/>
            <person name="Jo B.H."/>
            <person name="Hwang B.H."/>
        </authorList>
    </citation>
    <scope>NUCLEOTIDE SEQUENCE [LARGE SCALE GENOMIC DNA]</scope>
    <source>
        <strain evidence="3 4">MH-110</strain>
    </source>
</reference>
<evidence type="ECO:0000313" key="3">
    <source>
        <dbReference type="EMBL" id="KDN94726.1"/>
    </source>
</evidence>
<feature type="chain" id="PRO_5001636865" description="Conjugal transfer protein TraV" evidence="2">
    <location>
        <begin position="30"/>
        <end position="179"/>
    </location>
</feature>
<feature type="region of interest" description="Disordered" evidence="1">
    <location>
        <begin position="54"/>
        <end position="85"/>
    </location>
</feature>